<feature type="transmembrane region" description="Helical" evidence="5">
    <location>
        <begin position="322"/>
        <end position="339"/>
    </location>
</feature>
<accession>A0A7W4Z4V0</accession>
<dbReference type="PRINTS" id="PR01036">
    <property type="entry name" value="TCRTETB"/>
</dbReference>
<feature type="transmembrane region" description="Helical" evidence="5">
    <location>
        <begin position="290"/>
        <end position="310"/>
    </location>
</feature>
<feature type="transmembrane region" description="Helical" evidence="5">
    <location>
        <begin position="58"/>
        <end position="78"/>
    </location>
</feature>
<feature type="transmembrane region" description="Helical" evidence="5">
    <location>
        <begin position="452"/>
        <end position="474"/>
    </location>
</feature>
<evidence type="ECO:0000256" key="2">
    <source>
        <dbReference type="ARBA" id="ARBA00022692"/>
    </source>
</evidence>
<dbReference type="InterPro" id="IPR011701">
    <property type="entry name" value="MFS"/>
</dbReference>
<dbReference type="GO" id="GO:0022857">
    <property type="term" value="F:transmembrane transporter activity"/>
    <property type="evidence" value="ECO:0007669"/>
    <property type="project" value="InterPro"/>
</dbReference>
<dbReference type="Gene3D" id="1.20.1250.20">
    <property type="entry name" value="MFS general substrate transporter like domains"/>
    <property type="match status" value="1"/>
</dbReference>
<evidence type="ECO:0000256" key="1">
    <source>
        <dbReference type="ARBA" id="ARBA00004651"/>
    </source>
</evidence>
<dbReference type="Pfam" id="PF07690">
    <property type="entry name" value="MFS_1"/>
    <property type="match status" value="1"/>
</dbReference>
<dbReference type="InterPro" id="IPR020846">
    <property type="entry name" value="MFS_dom"/>
</dbReference>
<dbReference type="Proteomes" id="UP000589626">
    <property type="component" value="Unassembled WGS sequence"/>
</dbReference>
<feature type="transmembrane region" description="Helical" evidence="5">
    <location>
        <begin position="351"/>
        <end position="370"/>
    </location>
</feature>
<dbReference type="Gene3D" id="1.20.1720.10">
    <property type="entry name" value="Multidrug resistance protein D"/>
    <property type="match status" value="1"/>
</dbReference>
<protein>
    <submittedName>
        <fullName evidence="7">EmrB/QacA subfamily drug resistance transporter</fullName>
    </submittedName>
</protein>
<keyword evidence="3 5" id="KW-1133">Transmembrane helix</keyword>
<dbReference type="GO" id="GO:0005886">
    <property type="term" value="C:plasma membrane"/>
    <property type="evidence" value="ECO:0007669"/>
    <property type="project" value="UniProtKB-SubCell"/>
</dbReference>
<dbReference type="PROSITE" id="PS50850">
    <property type="entry name" value="MFS"/>
    <property type="match status" value="1"/>
</dbReference>
<feature type="transmembrane region" description="Helical" evidence="5">
    <location>
        <begin position="24"/>
        <end position="46"/>
    </location>
</feature>
<dbReference type="CDD" id="cd17321">
    <property type="entry name" value="MFS_MMR_MDR_like"/>
    <property type="match status" value="1"/>
</dbReference>
<feature type="transmembrane region" description="Helical" evidence="5">
    <location>
        <begin position="214"/>
        <end position="237"/>
    </location>
</feature>
<evidence type="ECO:0000313" key="8">
    <source>
        <dbReference type="Proteomes" id="UP000589626"/>
    </source>
</evidence>
<dbReference type="AlphaFoldDB" id="A0A7W4Z4V0"/>
<keyword evidence="8" id="KW-1185">Reference proteome</keyword>
<keyword evidence="2 5" id="KW-0812">Transmembrane</keyword>
<dbReference type="InterPro" id="IPR036259">
    <property type="entry name" value="MFS_trans_sf"/>
</dbReference>
<reference evidence="7 8" key="1">
    <citation type="submission" date="2020-08" db="EMBL/GenBank/DDBJ databases">
        <title>Sequencing the genomes of 1000 actinobacteria strains.</title>
        <authorList>
            <person name="Klenk H.-P."/>
        </authorList>
    </citation>
    <scope>NUCLEOTIDE SEQUENCE [LARGE SCALE GENOMIC DNA]</scope>
    <source>
        <strain evidence="7 8">DSM 105498</strain>
    </source>
</reference>
<dbReference type="EMBL" id="JACHWR010000005">
    <property type="protein sequence ID" value="MBB3045271.1"/>
    <property type="molecule type" value="Genomic_DNA"/>
</dbReference>
<evidence type="ECO:0000313" key="7">
    <source>
        <dbReference type="EMBL" id="MBB3045271.1"/>
    </source>
</evidence>
<evidence type="ECO:0000256" key="5">
    <source>
        <dbReference type="SAM" id="Phobius"/>
    </source>
</evidence>
<feature type="transmembrane region" description="Helical" evidence="5">
    <location>
        <begin position="243"/>
        <end position="260"/>
    </location>
</feature>
<dbReference type="PANTHER" id="PTHR42718:SF39">
    <property type="entry name" value="ACTINORHODIN TRANSPORTER-RELATED"/>
    <property type="match status" value="1"/>
</dbReference>
<comment type="caution">
    <text evidence="7">The sequence shown here is derived from an EMBL/GenBank/DDBJ whole genome shotgun (WGS) entry which is preliminary data.</text>
</comment>
<proteinExistence type="predicted"/>
<dbReference type="PANTHER" id="PTHR42718">
    <property type="entry name" value="MAJOR FACILITATOR SUPERFAMILY MULTIDRUG TRANSPORTER MFSC"/>
    <property type="match status" value="1"/>
</dbReference>
<dbReference type="SUPFAM" id="SSF103473">
    <property type="entry name" value="MFS general substrate transporter"/>
    <property type="match status" value="1"/>
</dbReference>
<evidence type="ECO:0000259" key="6">
    <source>
        <dbReference type="PROSITE" id="PS50850"/>
    </source>
</evidence>
<dbReference type="RefSeq" id="WP_343058050.1">
    <property type="nucleotide sequence ID" value="NZ_JACHWR010000005.1"/>
</dbReference>
<gene>
    <name evidence="7" type="ORF">FHU40_005124</name>
</gene>
<keyword evidence="4 5" id="KW-0472">Membrane</keyword>
<feature type="transmembrane region" description="Helical" evidence="5">
    <location>
        <begin position="151"/>
        <end position="174"/>
    </location>
</feature>
<organism evidence="7 8">
    <name type="scientific">Nocardioides soli</name>
    <dbReference type="NCBI Taxonomy" id="1036020"/>
    <lineage>
        <taxon>Bacteria</taxon>
        <taxon>Bacillati</taxon>
        <taxon>Actinomycetota</taxon>
        <taxon>Actinomycetes</taxon>
        <taxon>Propionibacteriales</taxon>
        <taxon>Nocardioidaceae</taxon>
        <taxon>Nocardioides</taxon>
    </lineage>
</organism>
<evidence type="ECO:0000256" key="4">
    <source>
        <dbReference type="ARBA" id="ARBA00023136"/>
    </source>
</evidence>
<comment type="subcellular location">
    <subcellularLocation>
        <location evidence="1">Cell membrane</location>
        <topology evidence="1">Multi-pass membrane protein</topology>
    </subcellularLocation>
</comment>
<evidence type="ECO:0000256" key="3">
    <source>
        <dbReference type="ARBA" id="ARBA00022989"/>
    </source>
</evidence>
<feature type="transmembrane region" description="Helical" evidence="5">
    <location>
        <begin position="90"/>
        <end position="107"/>
    </location>
</feature>
<feature type="transmembrane region" description="Helical" evidence="5">
    <location>
        <begin position="180"/>
        <end position="202"/>
    </location>
</feature>
<feature type="domain" description="Major facilitator superfamily (MFS) profile" evidence="6">
    <location>
        <begin position="24"/>
        <end position="476"/>
    </location>
</feature>
<sequence length="480" mass="49716">MTEEPLATSTATGTDAPHPDRWRILGVSLVIGFMALLDVTIVNVALPSIRDGLHTSFATVQWVVSGYALAFGLTLVTGGRLGDAYGRRRLMLIGLAGFIVASAGVGLAPNAAWVVVGRLVQGASAGLLTPQNSGLIQQLFRGQERARAFGLFGLVVSISSATGPVLGGLIIGAFGEEHGWRYIFLVNVPIGLAAMVAVARLVPQRPRERRETGARLDLLGAALLGAAVLCVLLPTVAVEGGDRLPLLLLVGAVPLAWLFIRRELRLVRTGGAPLLDIALLRRTPGYANGVAVGTLYFTGFTGFFLVLSIHYQEDLGLSPLEAGLLMCPFAVGSAITAPLSGRIVSTLHRRVTVLALLTMMAGVVLVALLVPDTSLDRLWLAAVPATFLAGLGGGGVVSPNMTLSLEEVPPRMGGAAGGALQTGQRMGASIGAALAMTVYQLTAAAYDGGAGLRAALLTGLVLLSASLAMAVRALRHHTEA</sequence>
<name>A0A7W4Z4V0_9ACTN</name>